<dbReference type="EMBL" id="UINC01002093">
    <property type="protein sequence ID" value="SUZ92828.1"/>
    <property type="molecule type" value="Genomic_DNA"/>
</dbReference>
<name>A0A381RPD9_9ZZZZ</name>
<gene>
    <name evidence="1" type="ORF">METZ01_LOCUS45682</name>
</gene>
<evidence type="ECO:0000313" key="1">
    <source>
        <dbReference type="EMBL" id="SUZ92828.1"/>
    </source>
</evidence>
<sequence>MNPRVLISCHNLGYAAPSGTGISTVEKWDIRKLNLELHAGEKACFHFQNEEQKQVLWRMFQQKLKPKTGSLQISANTHLHTDDSLWEGTDKKASLLENMESKLFSTRPWFGGQRKNMDILKDRLGLTGRIINLPVNELMPEYAARFWALMLVAANTKVVLINRLLSQLDEISLPFIQEWQESFSGITVIFGEHPEYFKAVNSRKVEQQDTLKSFFSTNISFSADGLAKHF</sequence>
<proteinExistence type="predicted"/>
<protein>
    <submittedName>
        <fullName evidence="1">Uncharacterized protein</fullName>
    </submittedName>
</protein>
<organism evidence="1">
    <name type="scientific">marine metagenome</name>
    <dbReference type="NCBI Taxonomy" id="408172"/>
    <lineage>
        <taxon>unclassified sequences</taxon>
        <taxon>metagenomes</taxon>
        <taxon>ecological metagenomes</taxon>
    </lineage>
</organism>
<dbReference type="AlphaFoldDB" id="A0A381RPD9"/>
<accession>A0A381RPD9</accession>
<reference evidence="1" key="1">
    <citation type="submission" date="2018-05" db="EMBL/GenBank/DDBJ databases">
        <authorList>
            <person name="Lanie J.A."/>
            <person name="Ng W.-L."/>
            <person name="Kazmierczak K.M."/>
            <person name="Andrzejewski T.M."/>
            <person name="Davidsen T.M."/>
            <person name="Wayne K.J."/>
            <person name="Tettelin H."/>
            <person name="Glass J.I."/>
            <person name="Rusch D."/>
            <person name="Podicherti R."/>
            <person name="Tsui H.-C.T."/>
            <person name="Winkler M.E."/>
        </authorList>
    </citation>
    <scope>NUCLEOTIDE SEQUENCE</scope>
</reference>